<sequence length="65" mass="7482">TPHHRRHRSPWSDEDHPRGPLSRRIQGVLLPMGLEKPPPMEVYDGSSDPDKHLKNVEVVLNYHGI</sequence>
<feature type="region of interest" description="Disordered" evidence="1">
    <location>
        <begin position="1"/>
        <end position="23"/>
    </location>
</feature>
<organism evidence="2 3">
    <name type="scientific">Trifolium medium</name>
    <dbReference type="NCBI Taxonomy" id="97028"/>
    <lineage>
        <taxon>Eukaryota</taxon>
        <taxon>Viridiplantae</taxon>
        <taxon>Streptophyta</taxon>
        <taxon>Embryophyta</taxon>
        <taxon>Tracheophyta</taxon>
        <taxon>Spermatophyta</taxon>
        <taxon>Magnoliopsida</taxon>
        <taxon>eudicotyledons</taxon>
        <taxon>Gunneridae</taxon>
        <taxon>Pentapetalae</taxon>
        <taxon>rosids</taxon>
        <taxon>fabids</taxon>
        <taxon>Fabales</taxon>
        <taxon>Fabaceae</taxon>
        <taxon>Papilionoideae</taxon>
        <taxon>50 kb inversion clade</taxon>
        <taxon>NPAAA clade</taxon>
        <taxon>Hologalegina</taxon>
        <taxon>IRL clade</taxon>
        <taxon>Trifolieae</taxon>
        <taxon>Trifolium</taxon>
    </lineage>
</organism>
<evidence type="ECO:0000313" key="2">
    <source>
        <dbReference type="EMBL" id="MCI74149.1"/>
    </source>
</evidence>
<feature type="non-terminal residue" evidence="2">
    <location>
        <position position="1"/>
    </location>
</feature>
<keyword evidence="3" id="KW-1185">Reference proteome</keyword>
<reference evidence="2 3" key="1">
    <citation type="journal article" date="2018" name="Front. Plant Sci.">
        <title>Red Clover (Trifolium pratense) and Zigzag Clover (T. medium) - A Picture of Genomic Similarities and Differences.</title>
        <authorList>
            <person name="Dluhosova J."/>
            <person name="Istvanek J."/>
            <person name="Nedelnik J."/>
            <person name="Repkova J."/>
        </authorList>
    </citation>
    <scope>NUCLEOTIDE SEQUENCE [LARGE SCALE GENOMIC DNA]</scope>
    <source>
        <strain evidence="3">cv. 10/8</strain>
        <tissue evidence="2">Leaf</tissue>
    </source>
</reference>
<proteinExistence type="predicted"/>
<comment type="caution">
    <text evidence="2">The sequence shown here is derived from an EMBL/GenBank/DDBJ whole genome shotgun (WGS) entry which is preliminary data.</text>
</comment>
<dbReference type="Proteomes" id="UP000265520">
    <property type="component" value="Unassembled WGS sequence"/>
</dbReference>
<evidence type="ECO:0000313" key="3">
    <source>
        <dbReference type="Proteomes" id="UP000265520"/>
    </source>
</evidence>
<evidence type="ECO:0000256" key="1">
    <source>
        <dbReference type="SAM" id="MobiDB-lite"/>
    </source>
</evidence>
<protein>
    <submittedName>
        <fullName evidence="2">Uncharacterized protein</fullName>
    </submittedName>
</protein>
<accession>A0A392UKI2</accession>
<dbReference type="AlphaFoldDB" id="A0A392UKI2"/>
<name>A0A392UKI2_9FABA</name>
<dbReference type="EMBL" id="LXQA010854320">
    <property type="protein sequence ID" value="MCI74149.1"/>
    <property type="molecule type" value="Genomic_DNA"/>
</dbReference>